<feature type="non-terminal residue" evidence="1">
    <location>
        <position position="1"/>
    </location>
</feature>
<evidence type="ECO:0000313" key="1">
    <source>
        <dbReference type="EMBL" id="KER19539.1"/>
    </source>
</evidence>
<protein>
    <submittedName>
        <fullName evidence="1">Uncharacterized protein</fullName>
    </submittedName>
</protein>
<dbReference type="Proteomes" id="UP000054324">
    <property type="component" value="Unassembled WGS sequence"/>
</dbReference>
<sequence>YVHPLLQYAPKRPLGQLVVSRRNSCPPSLSPRLRRGLWDNYRDGNGWIPTENRPIGGPLNARWQKASVARVCDQLKNKADNIMGRLSQECRSSVGSYAWKTDDKLWLSQAGRQLKHCVSKWRVENARLVMTR</sequence>
<keyword evidence="2" id="KW-1185">Reference proteome</keyword>
<dbReference type="RefSeq" id="XP_009176717.1">
    <property type="nucleotide sequence ID" value="XM_009178453.1"/>
</dbReference>
<feature type="non-terminal residue" evidence="1">
    <location>
        <position position="132"/>
    </location>
</feature>
<reference evidence="1 2" key="1">
    <citation type="submission" date="2013-11" db="EMBL/GenBank/DDBJ databases">
        <title>Opisthorchis viverrini - life in the bile duct.</title>
        <authorList>
            <person name="Young N.D."/>
            <person name="Nagarajan N."/>
            <person name="Lin S.J."/>
            <person name="Korhonen P.K."/>
            <person name="Jex A.R."/>
            <person name="Hall R.S."/>
            <person name="Safavi-Hemami H."/>
            <person name="Kaewkong W."/>
            <person name="Bertrand D."/>
            <person name="Gao S."/>
            <person name="Seet Q."/>
            <person name="Wongkham S."/>
            <person name="Teh B.T."/>
            <person name="Wongkham C."/>
            <person name="Intapan P.M."/>
            <person name="Maleewong W."/>
            <person name="Yang X."/>
            <person name="Hu M."/>
            <person name="Wang Z."/>
            <person name="Hofmann A."/>
            <person name="Sternberg P.W."/>
            <person name="Tan P."/>
            <person name="Wang J."/>
            <person name="Gasser R.B."/>
        </authorList>
    </citation>
    <scope>NUCLEOTIDE SEQUENCE [LARGE SCALE GENOMIC DNA]</scope>
</reference>
<evidence type="ECO:0000313" key="2">
    <source>
        <dbReference type="Proteomes" id="UP000054324"/>
    </source>
</evidence>
<dbReference type="KEGG" id="ovi:T265_15513"/>
<gene>
    <name evidence="1" type="ORF">T265_15513</name>
</gene>
<dbReference type="AlphaFoldDB" id="A0A074ZWG7"/>
<name>A0A074ZWG7_OPIVI</name>
<organism evidence="1 2">
    <name type="scientific">Opisthorchis viverrini</name>
    <name type="common">Southeast Asian liver fluke</name>
    <dbReference type="NCBI Taxonomy" id="6198"/>
    <lineage>
        <taxon>Eukaryota</taxon>
        <taxon>Metazoa</taxon>
        <taxon>Spiralia</taxon>
        <taxon>Lophotrochozoa</taxon>
        <taxon>Platyhelminthes</taxon>
        <taxon>Trematoda</taxon>
        <taxon>Digenea</taxon>
        <taxon>Opisthorchiida</taxon>
        <taxon>Opisthorchiata</taxon>
        <taxon>Opisthorchiidae</taxon>
        <taxon>Opisthorchis</taxon>
    </lineage>
</organism>
<accession>A0A074ZWG7</accession>
<proteinExistence type="predicted"/>
<dbReference type="CTD" id="20329678"/>
<dbReference type="EMBL" id="KL597182">
    <property type="protein sequence ID" value="KER19539.1"/>
    <property type="molecule type" value="Genomic_DNA"/>
</dbReference>
<dbReference type="GeneID" id="20329678"/>